<protein>
    <recommendedName>
        <fullName evidence="3">Lipoprotein</fullName>
    </recommendedName>
</protein>
<dbReference type="Pfam" id="PF19795">
    <property type="entry name" value="DUF6279"/>
    <property type="match status" value="1"/>
</dbReference>
<name>A0A520LMJ0_9GAMM</name>
<evidence type="ECO:0008006" key="3">
    <source>
        <dbReference type="Google" id="ProtNLM"/>
    </source>
</evidence>
<gene>
    <name evidence="1" type="ORF">EVB02_01925</name>
</gene>
<accession>A0A520LMJ0</accession>
<dbReference type="AlphaFoldDB" id="A0A520LMJ0"/>
<comment type="caution">
    <text evidence="1">The sequence shown here is derived from an EMBL/GenBank/DDBJ whole genome shotgun (WGS) entry which is preliminary data.</text>
</comment>
<proteinExistence type="predicted"/>
<sequence length="285" mass="34354">MNKKKHSTILFSIFLSVFLTSCALTGAYVFERFDRYIADYFKNFAEFSDEQKTEIDKFSREYQLWLVTNRFSAIRGLLVRLKELDLERDNNLISDIDTELSNLWSETGKYFIPSFTEFSKTLNSSQVIEIEDYFKSLETKENLNKKRSQVEFQDQILERYKKGFKRLNIKLNDRQIEIIKSGANKTIDILEEWRLQRQNWTYTLIDILKKRNQPKFDEYLNNHFYSQLEMGSENYKNKLDQNKKVTINTIEQIFKSLTPEQRRRFEKRINLYLSIIDKILIKELQ</sequence>
<reference evidence="1 2" key="1">
    <citation type="submission" date="2019-02" db="EMBL/GenBank/DDBJ databases">
        <title>Prokaryotic population dynamics and viral predation in marine succession experiment using metagenomics: the confinement effect.</title>
        <authorList>
            <person name="Haro-Moreno J.M."/>
            <person name="Rodriguez-Valera F."/>
            <person name="Lopez-Perez M."/>
        </authorList>
    </citation>
    <scope>NUCLEOTIDE SEQUENCE [LARGE SCALE GENOMIC DNA]</scope>
    <source>
        <strain evidence="1">MED-G169</strain>
    </source>
</reference>
<dbReference type="PROSITE" id="PS51257">
    <property type="entry name" value="PROKAR_LIPOPROTEIN"/>
    <property type="match status" value="1"/>
</dbReference>
<evidence type="ECO:0000313" key="1">
    <source>
        <dbReference type="EMBL" id="RZO07118.1"/>
    </source>
</evidence>
<dbReference type="EMBL" id="SHBO01000016">
    <property type="protein sequence ID" value="RZO07118.1"/>
    <property type="molecule type" value="Genomic_DNA"/>
</dbReference>
<organism evidence="1 2">
    <name type="scientific">SAR92 clade bacterium</name>
    <dbReference type="NCBI Taxonomy" id="2315479"/>
    <lineage>
        <taxon>Bacteria</taxon>
        <taxon>Pseudomonadati</taxon>
        <taxon>Pseudomonadota</taxon>
        <taxon>Gammaproteobacteria</taxon>
        <taxon>Cellvibrionales</taxon>
        <taxon>Porticoccaceae</taxon>
        <taxon>SAR92 clade</taxon>
    </lineage>
</organism>
<dbReference type="Proteomes" id="UP000318148">
    <property type="component" value="Unassembled WGS sequence"/>
</dbReference>
<evidence type="ECO:0000313" key="2">
    <source>
        <dbReference type="Proteomes" id="UP000318148"/>
    </source>
</evidence>